<evidence type="ECO:0000313" key="1">
    <source>
        <dbReference type="EMBL" id="MQM12923.1"/>
    </source>
</evidence>
<protein>
    <submittedName>
        <fullName evidence="1">Uncharacterized protein</fullName>
    </submittedName>
</protein>
<proteinExistence type="predicted"/>
<keyword evidence="2" id="KW-1185">Reference proteome</keyword>
<gene>
    <name evidence="1" type="ORF">Taro_045845</name>
</gene>
<dbReference type="Proteomes" id="UP000652761">
    <property type="component" value="Unassembled WGS sequence"/>
</dbReference>
<comment type="caution">
    <text evidence="1">The sequence shown here is derived from an EMBL/GenBank/DDBJ whole genome shotgun (WGS) entry which is preliminary data.</text>
</comment>
<reference evidence="1" key="1">
    <citation type="submission" date="2017-07" db="EMBL/GenBank/DDBJ databases">
        <title>Taro Niue Genome Assembly and Annotation.</title>
        <authorList>
            <person name="Atibalentja N."/>
            <person name="Keating K."/>
            <person name="Fields C.J."/>
        </authorList>
    </citation>
    <scope>NUCLEOTIDE SEQUENCE</scope>
    <source>
        <strain evidence="1">Niue_2</strain>
        <tissue evidence="1">Leaf</tissue>
    </source>
</reference>
<evidence type="ECO:0000313" key="2">
    <source>
        <dbReference type="Proteomes" id="UP000652761"/>
    </source>
</evidence>
<name>A0A843WN86_COLES</name>
<dbReference type="EMBL" id="NMUH01005497">
    <property type="protein sequence ID" value="MQM12923.1"/>
    <property type="molecule type" value="Genomic_DNA"/>
</dbReference>
<accession>A0A843WN86</accession>
<dbReference type="AlphaFoldDB" id="A0A843WN86"/>
<sequence>MIFSAFRTLVRLSNRRVILLIFDPLQSCNYVSQAVVDSLSQSGKLIDSESGRNSEHKDLIYHASAWATIPSQRSSILPTDQFYLIVGRKWLQRERVEVFADENYCTIRDLDYPGCLFKFPAYVPKVQRSLQVKTCQPDSQVALKQKLESTILPTVDDAQVEAHCPLTPTMVESKEMIENVAMTDSIEVRETAHIVESWDHSLMIEADLDALSDHLFEISTLSGSHPPMIVILGTNFSSYPLSTFTTMHEKCRLETTSFNQLLSPPRRPCFGIVWPTGANRIPLGGSGPHRSRPHFSDGRCRPVSSVVGEGTLDASAKPGPGVYRQLPVQGSFGRGHLLRL</sequence>
<organism evidence="1 2">
    <name type="scientific">Colocasia esculenta</name>
    <name type="common">Wild taro</name>
    <name type="synonym">Arum esculentum</name>
    <dbReference type="NCBI Taxonomy" id="4460"/>
    <lineage>
        <taxon>Eukaryota</taxon>
        <taxon>Viridiplantae</taxon>
        <taxon>Streptophyta</taxon>
        <taxon>Embryophyta</taxon>
        <taxon>Tracheophyta</taxon>
        <taxon>Spermatophyta</taxon>
        <taxon>Magnoliopsida</taxon>
        <taxon>Liliopsida</taxon>
        <taxon>Araceae</taxon>
        <taxon>Aroideae</taxon>
        <taxon>Colocasieae</taxon>
        <taxon>Colocasia</taxon>
    </lineage>
</organism>